<comment type="similarity">
    <text evidence="1">Belongs to the ParB family.</text>
</comment>
<dbReference type="NCBIfam" id="TIGR00180">
    <property type="entry name" value="parB_part"/>
    <property type="match status" value="1"/>
</dbReference>
<sequence length="328" mass="36601">MKKEMVKLGRQLGNSSFSKMMSESDSERVFTLKSGAQARFVLTKFLHDDIEAQTFVDAAVNGRDQAFLTRESVSDISRTIRLQQFFPAIGREVDGRTEILDGSRRRAACLYNGTAFEVLVTRDALSISDARQLAADIQTAREHTLRELGKRLKLMYPADMNQSDIAAAEGLSAAKVTRAFQAAAVPEEIIAVFPSVSELSISDYQILLEVTERARTRGISTEELTGHVHARIESDAHHDRGDPTYKTKIISYFRAESAEPKKGLVSKKVVTEKLAEFADKKQFARKKTDSDKRVVTYEFSRLSAACQAELDAAVRSVIERMIVKEKDA</sequence>
<dbReference type="PANTHER" id="PTHR38973:SF1">
    <property type="entry name" value="PLASMID PARTITION PROTEIN B"/>
    <property type="match status" value="1"/>
</dbReference>
<dbReference type="InterPro" id="IPR004437">
    <property type="entry name" value="ParB/RepB/Spo0J"/>
</dbReference>
<dbReference type="SMART" id="SM00470">
    <property type="entry name" value="ParB"/>
    <property type="match status" value="1"/>
</dbReference>
<dbReference type="AlphaFoldDB" id="A0ABD6XNU1"/>
<name>A0ABD6XNU1_ENTAG</name>
<organism evidence="4 5">
    <name type="scientific">Enterobacter agglomerans</name>
    <name type="common">Erwinia herbicola</name>
    <name type="synonym">Pantoea agglomerans</name>
    <dbReference type="NCBI Taxonomy" id="549"/>
    <lineage>
        <taxon>Bacteria</taxon>
        <taxon>Pseudomonadati</taxon>
        <taxon>Pseudomonadota</taxon>
        <taxon>Gammaproteobacteria</taxon>
        <taxon>Enterobacterales</taxon>
        <taxon>Erwiniaceae</taxon>
        <taxon>Pantoea</taxon>
        <taxon>Pantoea agglomerans group</taxon>
    </lineage>
</organism>
<feature type="domain" description="ParB-like N-terminal" evidence="3">
    <location>
        <begin position="50"/>
        <end position="137"/>
    </location>
</feature>
<protein>
    <submittedName>
        <fullName evidence="4">ParB family chromosome partitioning protein</fullName>
    </submittedName>
</protein>
<proteinExistence type="inferred from homology"/>
<gene>
    <name evidence="4" type="ORF">C7430_1151</name>
</gene>
<dbReference type="InterPro" id="IPR014884">
    <property type="entry name" value="ParB_fam_C"/>
</dbReference>
<evidence type="ECO:0000256" key="1">
    <source>
        <dbReference type="ARBA" id="ARBA00006295"/>
    </source>
</evidence>
<dbReference type="Pfam" id="PF08775">
    <property type="entry name" value="ParB"/>
    <property type="match status" value="1"/>
</dbReference>
<reference evidence="4 5" key="1">
    <citation type="submission" date="2018-05" db="EMBL/GenBank/DDBJ databases">
        <title>Genomic Encyclopedia of Type Strains, Phase IV (KMG-V): Genome sequencing to study the core and pangenomes of soil and plant-associated prokaryotes.</title>
        <authorList>
            <person name="Whitman W."/>
        </authorList>
    </citation>
    <scope>NUCLEOTIDE SEQUENCE [LARGE SCALE GENOMIC DNA]</scope>
    <source>
        <strain evidence="4 5">PNG 92-11</strain>
    </source>
</reference>
<dbReference type="RefSeq" id="WP_109653955.1">
    <property type="nucleotide sequence ID" value="NZ_JAUSXH010000002.1"/>
</dbReference>
<keyword evidence="2" id="KW-0238">DNA-binding</keyword>
<dbReference type="CDD" id="cd16394">
    <property type="entry name" value="sopB_N"/>
    <property type="match status" value="1"/>
</dbReference>
<dbReference type="Proteomes" id="UP000245996">
    <property type="component" value="Unassembled WGS sequence"/>
</dbReference>
<comment type="caution">
    <text evidence="4">The sequence shown here is derived from an EMBL/GenBank/DDBJ whole genome shotgun (WGS) entry which is preliminary data.</text>
</comment>
<dbReference type="PANTHER" id="PTHR38973">
    <property type="entry name" value="PLASMID PARTITIONING CONTROL PROTEIN-RELATED"/>
    <property type="match status" value="1"/>
</dbReference>
<dbReference type="InterPro" id="IPR003115">
    <property type="entry name" value="ParB_N"/>
</dbReference>
<evidence type="ECO:0000313" key="4">
    <source>
        <dbReference type="EMBL" id="PWJ74479.1"/>
    </source>
</evidence>
<dbReference type="Gene3D" id="1.10.10.2830">
    <property type="match status" value="1"/>
</dbReference>
<accession>A0ABD6XNU1</accession>
<dbReference type="GO" id="GO:0003677">
    <property type="term" value="F:DNA binding"/>
    <property type="evidence" value="ECO:0007669"/>
    <property type="project" value="UniProtKB-KW"/>
</dbReference>
<dbReference type="EMBL" id="QGHE01000015">
    <property type="protein sequence ID" value="PWJ74479.1"/>
    <property type="molecule type" value="Genomic_DNA"/>
</dbReference>
<evidence type="ECO:0000313" key="5">
    <source>
        <dbReference type="Proteomes" id="UP000245996"/>
    </source>
</evidence>
<evidence type="ECO:0000256" key="2">
    <source>
        <dbReference type="ARBA" id="ARBA00023125"/>
    </source>
</evidence>
<evidence type="ECO:0000259" key="3">
    <source>
        <dbReference type="SMART" id="SM00470"/>
    </source>
</evidence>